<evidence type="ECO:0000256" key="2">
    <source>
        <dbReference type="ARBA" id="ARBA00022741"/>
    </source>
</evidence>
<keyword evidence="7" id="KW-1185">Reference proteome</keyword>
<reference evidence="6 7" key="1">
    <citation type="submission" date="2014-03" db="EMBL/GenBank/DDBJ databases">
        <title>Draft genome sequence of the novel thermoacidophilic archaea Acidianus copahuensis ALE1 strain, isolated from Copahue volcanic area in Neuquen Argentina.</title>
        <authorList>
            <person name="Urbieta M.S."/>
            <person name="Rascovan N."/>
            <person name="Castro C."/>
            <person name="Revale S."/>
            <person name="Giaveno M.A."/>
            <person name="Vazquez M.P."/>
            <person name="Donati E.R."/>
        </authorList>
    </citation>
    <scope>NUCLEOTIDE SEQUENCE [LARGE SCALE GENOMIC DNA]</scope>
    <source>
        <strain evidence="6 7">ALE1</strain>
    </source>
</reference>
<dbReference type="GO" id="GO:0005737">
    <property type="term" value="C:cytoplasm"/>
    <property type="evidence" value="ECO:0007669"/>
    <property type="project" value="TreeGrafter"/>
</dbReference>
<dbReference type="GO" id="GO:0016879">
    <property type="term" value="F:ligase activity, forming carbon-nitrogen bonds"/>
    <property type="evidence" value="ECO:0007669"/>
    <property type="project" value="TreeGrafter"/>
</dbReference>
<gene>
    <name evidence="6" type="ORF">CM19_02765</name>
</gene>
<evidence type="ECO:0000313" key="7">
    <source>
        <dbReference type="Proteomes" id="UP000024332"/>
    </source>
</evidence>
<protein>
    <submittedName>
        <fullName evidence="6">30S ribosomal protein S6 modification protein RimK</fullName>
    </submittedName>
</protein>
<dbReference type="PANTHER" id="PTHR21621:SF0">
    <property type="entry name" value="BETA-CITRYLGLUTAMATE SYNTHASE B-RELATED"/>
    <property type="match status" value="1"/>
</dbReference>
<keyword evidence="1" id="KW-0479">Metal-binding</keyword>
<organism evidence="6 7">
    <name type="scientific">Candidatus Acidianus copahuensis</name>
    <dbReference type="NCBI Taxonomy" id="1160895"/>
    <lineage>
        <taxon>Archaea</taxon>
        <taxon>Thermoproteota</taxon>
        <taxon>Thermoprotei</taxon>
        <taxon>Sulfolobales</taxon>
        <taxon>Sulfolobaceae</taxon>
        <taxon>Acidianus</taxon>
    </lineage>
</organism>
<dbReference type="InterPro" id="IPR013815">
    <property type="entry name" value="ATP_grasp_subdomain_1"/>
</dbReference>
<dbReference type="GO" id="GO:0005524">
    <property type="term" value="F:ATP binding"/>
    <property type="evidence" value="ECO:0007669"/>
    <property type="project" value="UniProtKB-UniRule"/>
</dbReference>
<keyword evidence="3 4" id="KW-0067">ATP-binding</keyword>
<dbReference type="EMBL" id="JFZT01000017">
    <property type="protein sequence ID" value="EZQ11134.1"/>
    <property type="molecule type" value="Genomic_DNA"/>
</dbReference>
<evidence type="ECO:0000256" key="4">
    <source>
        <dbReference type="PROSITE-ProRule" id="PRU00409"/>
    </source>
</evidence>
<dbReference type="PROSITE" id="PS50975">
    <property type="entry name" value="ATP_GRASP"/>
    <property type="match status" value="1"/>
</dbReference>
<dbReference type="GO" id="GO:0046872">
    <property type="term" value="F:metal ion binding"/>
    <property type="evidence" value="ECO:0007669"/>
    <property type="project" value="UniProtKB-KW"/>
</dbReference>
<dbReference type="OrthoDB" id="33241at2157"/>
<dbReference type="SUPFAM" id="SSF56059">
    <property type="entry name" value="Glutathione synthetase ATP-binding domain-like"/>
    <property type="match status" value="1"/>
</dbReference>
<dbReference type="Proteomes" id="UP000024332">
    <property type="component" value="Unassembled WGS sequence"/>
</dbReference>
<dbReference type="Gene3D" id="3.30.470.20">
    <property type="entry name" value="ATP-grasp fold, B domain"/>
    <property type="match status" value="1"/>
</dbReference>
<sequence>MIEIAVIHESPKVTEASKEFLVEIRSRGFTAYYIRPSKLNSFLDNGIEFNYAGKKLSLDGGIVRNFGFLITTEQLMKRVGVLEGMVESGICLINKPRAMMLARDKFSSLMKLKRNGIPIPPTALVEDPFEAMRLTERWGEVVVKPIVGSLGLGAIRASDPDIVFRVAKAILSINQPVYIQKYVKKPNRDIRSFVIGRRLLGSIYRIAQTSWKTNVAQGASVQVLNPSRDLEEMSIKIAEIMGLDYAGIDIVEDEEEGYKVLEVNGAPLWKGFVTATKISPVKYIVDYLVQKIKK</sequence>
<evidence type="ECO:0000256" key="3">
    <source>
        <dbReference type="ARBA" id="ARBA00022840"/>
    </source>
</evidence>
<dbReference type="Pfam" id="PF08443">
    <property type="entry name" value="RimK"/>
    <property type="match status" value="1"/>
</dbReference>
<evidence type="ECO:0000259" key="5">
    <source>
        <dbReference type="PROSITE" id="PS50975"/>
    </source>
</evidence>
<dbReference type="PANTHER" id="PTHR21621">
    <property type="entry name" value="RIBOSOMAL PROTEIN S6 MODIFICATION PROTEIN"/>
    <property type="match status" value="1"/>
</dbReference>
<keyword evidence="2 4" id="KW-0547">Nucleotide-binding</keyword>
<dbReference type="STRING" id="1160895.CM19_02765"/>
<dbReference type="NCBIfam" id="TIGR00768">
    <property type="entry name" value="rimK_fam"/>
    <property type="match status" value="1"/>
</dbReference>
<dbReference type="Gene3D" id="3.30.1490.20">
    <property type="entry name" value="ATP-grasp fold, A domain"/>
    <property type="match status" value="1"/>
</dbReference>
<evidence type="ECO:0000256" key="1">
    <source>
        <dbReference type="ARBA" id="ARBA00022723"/>
    </source>
</evidence>
<accession>A0A031LUJ9</accession>
<feature type="domain" description="ATP-grasp" evidence="5">
    <location>
        <begin position="109"/>
        <end position="289"/>
    </location>
</feature>
<name>A0A031LUJ9_9CREN</name>
<dbReference type="InterPro" id="IPR004666">
    <property type="entry name" value="Rp_bS6_RimK/Lys_biosynth_LsyX"/>
</dbReference>
<evidence type="ECO:0000313" key="6">
    <source>
        <dbReference type="EMBL" id="EZQ11134.1"/>
    </source>
</evidence>
<dbReference type="InterPro" id="IPR011761">
    <property type="entry name" value="ATP-grasp"/>
</dbReference>
<dbReference type="AlphaFoldDB" id="A0A031LUJ9"/>
<dbReference type="Gene3D" id="3.40.50.20">
    <property type="match status" value="1"/>
</dbReference>
<proteinExistence type="predicted"/>
<dbReference type="InterPro" id="IPR013651">
    <property type="entry name" value="ATP-grasp_RimK-type"/>
</dbReference>
<comment type="caution">
    <text evidence="6">The sequence shown here is derived from an EMBL/GenBank/DDBJ whole genome shotgun (WGS) entry which is preliminary data.</text>
</comment>